<dbReference type="HOGENOM" id="CLU_089996_2_2_9"/>
<dbReference type="AlphaFoldDB" id="I0JJI9"/>
<dbReference type="InterPro" id="IPR019533">
    <property type="entry name" value="Peptidase_S26"/>
</dbReference>
<sequence>MKTVLKVCKKIISVLTVLVILTLAVVVIAVKASGGEPTILGYQFKTVLSGSMEPTFQTGSIITIKLTEKDQQYSKGDVLTFIDKNENLVTHRVTEVKKANNETLYTTQGDNNDGADLDPVLSENVVGHYTGFTIPYLGHIVNYAGSKSGAALLLFVPGILLFIYGGLTFRKAVNDFKKQHETASTNQ</sequence>
<dbReference type="GO" id="GO:0006465">
    <property type="term" value="P:signal peptide processing"/>
    <property type="evidence" value="ECO:0007669"/>
    <property type="project" value="UniProtKB-UniRule"/>
</dbReference>
<dbReference type="KEGG" id="hhd:HBHAL_1946"/>
<reference evidence="7 8" key="1">
    <citation type="journal article" date="2013" name="Environ. Microbiol.">
        <title>Chloride and organic osmolytes: a hybrid strategy to cope with elevated salinities by the moderately halophilic, chloride-dependent bacterium Halobacillus halophilus.</title>
        <authorList>
            <person name="Saum S.H."/>
            <person name="Pfeiffer F."/>
            <person name="Palm P."/>
            <person name="Rampp M."/>
            <person name="Schuster S.C."/>
            <person name="Muller V."/>
            <person name="Oesterhelt D."/>
        </authorList>
    </citation>
    <scope>NUCLEOTIDE SEQUENCE [LARGE SCALE GENOMIC DNA]</scope>
    <source>
        <strain evidence="8">ATCC 35676 / DSM 2266 / JCM 20832 / KCTC 3685 / LMG 17431 / NBRC 102448 / NCIMB 2269</strain>
    </source>
</reference>
<proteinExistence type="predicted"/>
<dbReference type="RefSeq" id="WP_014642211.1">
    <property type="nucleotide sequence ID" value="NC_017668.1"/>
</dbReference>
<evidence type="ECO:0000256" key="3">
    <source>
        <dbReference type="ARBA" id="ARBA00022989"/>
    </source>
</evidence>
<dbReference type="SUPFAM" id="SSF51306">
    <property type="entry name" value="LexA/Signal peptidase"/>
    <property type="match status" value="1"/>
</dbReference>
<dbReference type="PANTHER" id="PTHR10806:SF6">
    <property type="entry name" value="SIGNAL PEPTIDASE COMPLEX CATALYTIC SUBUNIT SEC11"/>
    <property type="match status" value="1"/>
</dbReference>
<protein>
    <recommendedName>
        <fullName evidence="5">Signal peptidase I</fullName>
        <ecNumber evidence="5">3.4.21.89</ecNumber>
    </recommendedName>
</protein>
<organism evidence="7 8">
    <name type="scientific">Halobacillus halophilus (strain ATCC 35676 / DSM 2266 / JCM 20832 / KCTC 3685 / LMG 17431 / NBRC 102448 / NCIMB 2269)</name>
    <name type="common">Sporosarcina halophila</name>
    <dbReference type="NCBI Taxonomy" id="866895"/>
    <lineage>
        <taxon>Bacteria</taxon>
        <taxon>Bacillati</taxon>
        <taxon>Bacillota</taxon>
        <taxon>Bacilli</taxon>
        <taxon>Bacillales</taxon>
        <taxon>Bacillaceae</taxon>
        <taxon>Halobacillus</taxon>
    </lineage>
</organism>
<dbReference type="GO" id="GO:0016020">
    <property type="term" value="C:membrane"/>
    <property type="evidence" value="ECO:0007669"/>
    <property type="project" value="UniProtKB-SubCell"/>
</dbReference>
<dbReference type="InterPro" id="IPR036286">
    <property type="entry name" value="LexA/Signal_pep-like_sf"/>
</dbReference>
<dbReference type="STRING" id="866895.HBHAL_1946"/>
<dbReference type="PATRIC" id="fig|866895.3.peg.950"/>
<keyword evidence="4 6" id="KW-0472">Membrane</keyword>
<dbReference type="PRINTS" id="PR00728">
    <property type="entry name" value="SIGNALPTASE"/>
</dbReference>
<dbReference type="NCBIfam" id="NF046067">
    <property type="entry name" value="SigPepSipWBacil"/>
    <property type="match status" value="1"/>
</dbReference>
<keyword evidence="2 6" id="KW-0812">Transmembrane</keyword>
<accession>I0JJI9</accession>
<dbReference type="EC" id="3.4.21.89" evidence="5"/>
<evidence type="ECO:0000256" key="2">
    <source>
        <dbReference type="ARBA" id="ARBA00022692"/>
    </source>
</evidence>
<dbReference type="InterPro" id="IPR001733">
    <property type="entry name" value="Peptidase_S26B"/>
</dbReference>
<dbReference type="eggNOG" id="COG0681">
    <property type="taxonomic scope" value="Bacteria"/>
</dbReference>
<keyword evidence="8" id="KW-1185">Reference proteome</keyword>
<evidence type="ECO:0000313" key="8">
    <source>
        <dbReference type="Proteomes" id="UP000007397"/>
    </source>
</evidence>
<evidence type="ECO:0000313" key="7">
    <source>
        <dbReference type="EMBL" id="CCG44307.1"/>
    </source>
</evidence>
<evidence type="ECO:0000256" key="6">
    <source>
        <dbReference type="SAM" id="Phobius"/>
    </source>
</evidence>
<dbReference type="GO" id="GO:0009003">
    <property type="term" value="F:signal peptidase activity"/>
    <property type="evidence" value="ECO:0007669"/>
    <property type="project" value="UniProtKB-EC"/>
</dbReference>
<dbReference type="PANTHER" id="PTHR10806">
    <property type="entry name" value="SIGNAL PEPTIDASE COMPLEX CATALYTIC SUBUNIT SEC11"/>
    <property type="match status" value="1"/>
</dbReference>
<keyword evidence="7" id="KW-0378">Hydrolase</keyword>
<dbReference type="GO" id="GO:0004252">
    <property type="term" value="F:serine-type endopeptidase activity"/>
    <property type="evidence" value="ECO:0007669"/>
    <property type="project" value="UniProtKB-UniRule"/>
</dbReference>
<feature type="transmembrane region" description="Helical" evidence="6">
    <location>
        <begin position="150"/>
        <end position="169"/>
    </location>
</feature>
<evidence type="ECO:0000256" key="1">
    <source>
        <dbReference type="ARBA" id="ARBA00004370"/>
    </source>
</evidence>
<name>I0JJI9_HALH3</name>
<gene>
    <name evidence="7" type="primary">sipW</name>
    <name evidence="7" type="ordered locus">HBHAL_1946</name>
</gene>
<dbReference type="Proteomes" id="UP000007397">
    <property type="component" value="Chromosome"/>
</dbReference>
<keyword evidence="3 6" id="KW-1133">Transmembrane helix</keyword>
<evidence type="ECO:0000256" key="5">
    <source>
        <dbReference type="NCBIfam" id="TIGR02228"/>
    </source>
</evidence>
<comment type="subcellular location">
    <subcellularLocation>
        <location evidence="1">Membrane</location>
    </subcellularLocation>
</comment>
<dbReference type="CDD" id="cd06530">
    <property type="entry name" value="S26_SPase_I"/>
    <property type="match status" value="1"/>
</dbReference>
<feature type="transmembrane region" description="Helical" evidence="6">
    <location>
        <begin position="12"/>
        <end position="30"/>
    </location>
</feature>
<dbReference type="NCBIfam" id="TIGR02228">
    <property type="entry name" value="sigpep_I_arch"/>
    <property type="match status" value="1"/>
</dbReference>
<evidence type="ECO:0000256" key="4">
    <source>
        <dbReference type="ARBA" id="ARBA00023136"/>
    </source>
</evidence>
<dbReference type="EMBL" id="HE717023">
    <property type="protein sequence ID" value="CCG44307.1"/>
    <property type="molecule type" value="Genomic_DNA"/>
</dbReference>